<organism evidence="1">
    <name type="scientific">Homalodisca liturata</name>
    <dbReference type="NCBI Taxonomy" id="320908"/>
    <lineage>
        <taxon>Eukaryota</taxon>
        <taxon>Metazoa</taxon>
        <taxon>Ecdysozoa</taxon>
        <taxon>Arthropoda</taxon>
        <taxon>Hexapoda</taxon>
        <taxon>Insecta</taxon>
        <taxon>Pterygota</taxon>
        <taxon>Neoptera</taxon>
        <taxon>Paraneoptera</taxon>
        <taxon>Hemiptera</taxon>
        <taxon>Auchenorrhyncha</taxon>
        <taxon>Membracoidea</taxon>
        <taxon>Cicadellidae</taxon>
        <taxon>Cicadellinae</taxon>
        <taxon>Proconiini</taxon>
        <taxon>Homalodisca</taxon>
    </lineage>
</organism>
<sequence length="207" mass="21985">LGRGGEEGEPQGGQGADLGKRLRRLGRALVAGNLDAVEDGPGAESDGRPGRGVDCPVLVSILQEAHDRGDGLRLAGPLLLVHAEQAQAAVRADEHLALREIVRGPVEVGKEDVEKSVELGLADAPPDDVEDEPQDLPLPQMAEQLYELVYDVLAVPRPPAASRHPVEAAARGACRHDRRQKAEVCVDQLGIVRAGVLDAYRNHGRGI</sequence>
<gene>
    <name evidence="1" type="ORF">g.3771</name>
</gene>
<dbReference type="EMBL" id="GECU01007247">
    <property type="protein sequence ID" value="JAT00460.1"/>
    <property type="molecule type" value="Transcribed_RNA"/>
</dbReference>
<dbReference type="AlphaFoldDB" id="A0A1B6JMR1"/>
<feature type="non-terminal residue" evidence="1">
    <location>
        <position position="1"/>
    </location>
</feature>
<reference evidence="1" key="1">
    <citation type="submission" date="2015-11" db="EMBL/GenBank/DDBJ databases">
        <title>De novo transcriptome assembly of four potential Pierce s Disease insect vectors from Arizona vineyards.</title>
        <authorList>
            <person name="Tassone E.E."/>
        </authorList>
    </citation>
    <scope>NUCLEOTIDE SEQUENCE</scope>
</reference>
<feature type="non-terminal residue" evidence="1">
    <location>
        <position position="207"/>
    </location>
</feature>
<protein>
    <submittedName>
        <fullName evidence="1">Uncharacterized protein</fullName>
    </submittedName>
</protein>
<name>A0A1B6JMR1_9HEMI</name>
<accession>A0A1B6JMR1</accession>
<proteinExistence type="predicted"/>
<evidence type="ECO:0000313" key="1">
    <source>
        <dbReference type="EMBL" id="JAT00460.1"/>
    </source>
</evidence>